<gene>
    <name evidence="1" type="primary">tlpC</name>
    <name evidence="1" type="ORF">BN000_00131</name>
</gene>
<evidence type="ECO:0000313" key="1">
    <source>
        <dbReference type="EMBL" id="CRK80250.1"/>
    </source>
</evidence>
<dbReference type="OrthoDB" id="369835at2"/>
<dbReference type="AlphaFoldDB" id="A0A0U1NQD4"/>
<protein>
    <submittedName>
        <fullName evidence="1">Methyl-accepting chemotaxis protein</fullName>
    </submittedName>
</protein>
<keyword evidence="2" id="KW-1185">Reference proteome</keyword>
<dbReference type="EMBL" id="CVRB01000001">
    <property type="protein sequence ID" value="CRK80250.1"/>
    <property type="molecule type" value="Genomic_DNA"/>
</dbReference>
<sequence>MLTIVASDEFVIPTGNLYEGPLEMVEVAFEAMNGEAGVTPLYKDIYGEWKTSFAPLMDHNGKVLAIIGFDHTRSYIETELKKIENMLKKTN</sequence>
<reference evidence="2" key="1">
    <citation type="submission" date="2015-05" db="EMBL/GenBank/DDBJ databases">
        <authorList>
            <person name="Urmite Genomes"/>
        </authorList>
    </citation>
    <scope>NUCLEOTIDE SEQUENCE [LARGE SCALE GENOMIC DNA]</scope>
    <source>
        <strain evidence="2">LF1</strain>
    </source>
</reference>
<name>A0A0U1NQD4_9BACI</name>
<dbReference type="STRING" id="1499688.BN000_00131"/>
<proteinExistence type="predicted"/>
<dbReference type="Proteomes" id="UP000199087">
    <property type="component" value="Unassembled WGS sequence"/>
</dbReference>
<accession>A0A0U1NQD4</accession>
<dbReference type="RefSeq" id="WP_090629503.1">
    <property type="nucleotide sequence ID" value="NZ_CVRB01000001.1"/>
</dbReference>
<organism evidence="1 2">
    <name type="scientific">Neobacillus massiliamazoniensis</name>
    <dbReference type="NCBI Taxonomy" id="1499688"/>
    <lineage>
        <taxon>Bacteria</taxon>
        <taxon>Bacillati</taxon>
        <taxon>Bacillota</taxon>
        <taxon>Bacilli</taxon>
        <taxon>Bacillales</taxon>
        <taxon>Bacillaceae</taxon>
        <taxon>Neobacillus</taxon>
    </lineage>
</organism>
<evidence type="ECO:0000313" key="2">
    <source>
        <dbReference type="Proteomes" id="UP000199087"/>
    </source>
</evidence>